<protein>
    <submittedName>
        <fullName evidence="12">Integrase/recombinase XerD</fullName>
    </submittedName>
</protein>
<dbReference type="EMBL" id="JAFBFI010000001">
    <property type="protein sequence ID" value="MBM7690753.1"/>
    <property type="molecule type" value="Genomic_DNA"/>
</dbReference>
<dbReference type="InterPro" id="IPR013762">
    <property type="entry name" value="Integrase-like_cat_sf"/>
</dbReference>
<dbReference type="SUPFAM" id="SSF56349">
    <property type="entry name" value="DNA breaking-rejoining enzymes"/>
    <property type="match status" value="1"/>
</dbReference>
<dbReference type="InterPro" id="IPR004107">
    <property type="entry name" value="Integrase_SAM-like_N"/>
</dbReference>
<dbReference type="PANTHER" id="PTHR30349:SF77">
    <property type="entry name" value="TYROSINE RECOMBINASE XERC"/>
    <property type="match status" value="1"/>
</dbReference>
<dbReference type="InterPro" id="IPR050090">
    <property type="entry name" value="Tyrosine_recombinase_XerCD"/>
</dbReference>
<dbReference type="Proteomes" id="UP000823486">
    <property type="component" value="Unassembled WGS sequence"/>
</dbReference>
<dbReference type="InterPro" id="IPR011010">
    <property type="entry name" value="DNA_brk_join_enz"/>
</dbReference>
<keyword evidence="3" id="KW-0132">Cell division</keyword>
<dbReference type="Gene3D" id="1.10.150.130">
    <property type="match status" value="1"/>
</dbReference>
<evidence type="ECO:0000256" key="1">
    <source>
        <dbReference type="ARBA" id="ARBA00004496"/>
    </source>
</evidence>
<comment type="caution">
    <text evidence="12">The sequence shown here is derived from an EMBL/GenBank/DDBJ whole genome shotgun (WGS) entry which is preliminary data.</text>
</comment>
<organism evidence="12 13">
    <name type="scientific">Peribacillus deserti</name>
    <dbReference type="NCBI Taxonomy" id="673318"/>
    <lineage>
        <taxon>Bacteria</taxon>
        <taxon>Bacillati</taxon>
        <taxon>Bacillota</taxon>
        <taxon>Bacilli</taxon>
        <taxon>Bacillales</taxon>
        <taxon>Bacillaceae</taxon>
        <taxon>Peribacillus</taxon>
    </lineage>
</organism>
<feature type="domain" description="Core-binding (CB)" evidence="11">
    <location>
        <begin position="14"/>
        <end position="94"/>
    </location>
</feature>
<evidence type="ECO:0000256" key="8">
    <source>
        <dbReference type="ARBA" id="ARBA00023306"/>
    </source>
</evidence>
<dbReference type="Pfam" id="PF02899">
    <property type="entry name" value="Phage_int_SAM_1"/>
    <property type="match status" value="1"/>
</dbReference>
<feature type="domain" description="Tyr recombinase" evidence="10">
    <location>
        <begin position="115"/>
        <end position="291"/>
    </location>
</feature>
<evidence type="ECO:0000313" key="13">
    <source>
        <dbReference type="Proteomes" id="UP000823486"/>
    </source>
</evidence>
<evidence type="ECO:0000256" key="6">
    <source>
        <dbReference type="ARBA" id="ARBA00023125"/>
    </source>
</evidence>
<gene>
    <name evidence="12" type="ORF">JOC77_000156</name>
</gene>
<keyword evidence="8" id="KW-0131">Cell cycle</keyword>
<evidence type="ECO:0000313" key="12">
    <source>
        <dbReference type="EMBL" id="MBM7690753.1"/>
    </source>
</evidence>
<dbReference type="Gene3D" id="1.10.443.10">
    <property type="entry name" value="Intergrase catalytic core"/>
    <property type="match status" value="1"/>
</dbReference>
<dbReference type="PROSITE" id="PS51898">
    <property type="entry name" value="TYR_RECOMBINASE"/>
    <property type="match status" value="1"/>
</dbReference>
<keyword evidence="4" id="KW-0159">Chromosome partition</keyword>
<comment type="subcellular location">
    <subcellularLocation>
        <location evidence="1">Cytoplasm</location>
    </subcellularLocation>
</comment>
<name>A0ABS2QC59_9BACI</name>
<evidence type="ECO:0000256" key="3">
    <source>
        <dbReference type="ARBA" id="ARBA00022618"/>
    </source>
</evidence>
<evidence type="ECO:0000259" key="11">
    <source>
        <dbReference type="PROSITE" id="PS51900"/>
    </source>
</evidence>
<proteinExistence type="predicted"/>
<reference evidence="12 13" key="1">
    <citation type="submission" date="2021-01" db="EMBL/GenBank/DDBJ databases">
        <title>Genomic Encyclopedia of Type Strains, Phase IV (KMG-IV): sequencing the most valuable type-strain genomes for metagenomic binning, comparative biology and taxonomic classification.</title>
        <authorList>
            <person name="Goeker M."/>
        </authorList>
    </citation>
    <scope>NUCLEOTIDE SEQUENCE [LARGE SCALE GENOMIC DNA]</scope>
    <source>
        <strain evidence="12 13">DSM 105482</strain>
    </source>
</reference>
<keyword evidence="2" id="KW-0963">Cytoplasm</keyword>
<evidence type="ECO:0000256" key="7">
    <source>
        <dbReference type="ARBA" id="ARBA00023172"/>
    </source>
</evidence>
<dbReference type="InterPro" id="IPR010998">
    <property type="entry name" value="Integrase_recombinase_N"/>
</dbReference>
<dbReference type="PROSITE" id="PS51900">
    <property type="entry name" value="CB"/>
    <property type="match status" value="1"/>
</dbReference>
<keyword evidence="5" id="KW-0229">DNA integration</keyword>
<dbReference type="PANTHER" id="PTHR30349">
    <property type="entry name" value="PHAGE INTEGRASE-RELATED"/>
    <property type="match status" value="1"/>
</dbReference>
<keyword evidence="6 9" id="KW-0238">DNA-binding</keyword>
<evidence type="ECO:0000256" key="2">
    <source>
        <dbReference type="ARBA" id="ARBA00022490"/>
    </source>
</evidence>
<evidence type="ECO:0000259" key="10">
    <source>
        <dbReference type="PROSITE" id="PS51898"/>
    </source>
</evidence>
<keyword evidence="7" id="KW-0233">DNA recombination</keyword>
<sequence length="295" mass="34172">MDNYWELTKQLPNKENHEMVNEFLLSLKLSKHSENTVLSYRRYLLNFFGEIEDTYSSLSSERILEWYQTNKGHLKESSFKQHLSVVSSFFNFCVKESQIERSPIKKRWFPRPPKAVPKYLDKGEIAKIRQESERTSLRDQALIEFMLTSGCRIGEVNSLNIENIDLENRTARVVGKGKKIRHVHFSDKCAILLGRYLESRQTKETSPIFVKFESETRLGISGIHRIMKKIGENAGLSGSLHAHRLRHTFATELLAKGAELAFISDELGHVDLSTTQIYARLPNHVIISQYRKFRG</sequence>
<keyword evidence="13" id="KW-1185">Reference proteome</keyword>
<dbReference type="InterPro" id="IPR044068">
    <property type="entry name" value="CB"/>
</dbReference>
<evidence type="ECO:0000256" key="5">
    <source>
        <dbReference type="ARBA" id="ARBA00022908"/>
    </source>
</evidence>
<accession>A0ABS2QC59</accession>
<dbReference type="Pfam" id="PF00589">
    <property type="entry name" value="Phage_integrase"/>
    <property type="match status" value="1"/>
</dbReference>
<evidence type="ECO:0000256" key="9">
    <source>
        <dbReference type="PROSITE-ProRule" id="PRU01248"/>
    </source>
</evidence>
<dbReference type="InterPro" id="IPR002104">
    <property type="entry name" value="Integrase_catalytic"/>
</dbReference>
<dbReference type="RefSeq" id="WP_204537440.1">
    <property type="nucleotide sequence ID" value="NZ_JAFBFI010000001.1"/>
</dbReference>
<evidence type="ECO:0000256" key="4">
    <source>
        <dbReference type="ARBA" id="ARBA00022829"/>
    </source>
</evidence>